<evidence type="ECO:0000256" key="15">
    <source>
        <dbReference type="HAMAP-Rule" id="MF_00605"/>
    </source>
</evidence>
<keyword evidence="18" id="KW-1185">Reference proteome</keyword>
<keyword evidence="9 15" id="KW-0808">Transferase</keyword>
<evidence type="ECO:0000313" key="17">
    <source>
        <dbReference type="EMBL" id="ANH38947.1"/>
    </source>
</evidence>
<evidence type="ECO:0000256" key="5">
    <source>
        <dbReference type="ARBA" id="ARBA00012807"/>
    </source>
</evidence>
<dbReference type="PANTHER" id="PTHR46417">
    <property type="entry name" value="TRNA (GUANINE-N(1)-)-METHYLTRANSFERASE"/>
    <property type="match status" value="1"/>
</dbReference>
<dbReference type="HAMAP" id="MF_00605">
    <property type="entry name" value="TrmD"/>
    <property type="match status" value="1"/>
</dbReference>
<evidence type="ECO:0000256" key="13">
    <source>
        <dbReference type="ARBA" id="ARBA00033392"/>
    </source>
</evidence>
<evidence type="ECO:0000259" key="16">
    <source>
        <dbReference type="PROSITE" id="PS51186"/>
    </source>
</evidence>
<evidence type="ECO:0000256" key="7">
    <source>
        <dbReference type="ARBA" id="ARBA00022490"/>
    </source>
</evidence>
<comment type="subunit">
    <text evidence="4 15">Homodimer.</text>
</comment>
<dbReference type="InterPro" id="IPR029028">
    <property type="entry name" value="Alpha/beta_knot_MTases"/>
</dbReference>
<evidence type="ECO:0000256" key="8">
    <source>
        <dbReference type="ARBA" id="ARBA00022603"/>
    </source>
</evidence>
<gene>
    <name evidence="15 17" type="primary">trmD</name>
    <name evidence="17" type="ORF">I601_2531</name>
</gene>
<dbReference type="InterPro" id="IPR002649">
    <property type="entry name" value="tRNA_m1G_MeTrfase_TrmD"/>
</dbReference>
<dbReference type="PROSITE" id="PS51186">
    <property type="entry name" value="GNAT"/>
    <property type="match status" value="1"/>
</dbReference>
<protein>
    <recommendedName>
        <fullName evidence="6 15">tRNA (guanine-N(1)-)-methyltransferase</fullName>
        <ecNumber evidence="5 15">2.1.1.228</ecNumber>
    </recommendedName>
    <alternativeName>
        <fullName evidence="12 15">M1G-methyltransferase</fullName>
    </alternativeName>
    <alternativeName>
        <fullName evidence="13 15">tRNA [GM37] methyltransferase</fullName>
    </alternativeName>
</protein>
<dbReference type="EC" id="2.1.1.228" evidence="5 15"/>
<evidence type="ECO:0000256" key="4">
    <source>
        <dbReference type="ARBA" id="ARBA00011738"/>
    </source>
</evidence>
<dbReference type="PATRIC" id="fig|1300347.3.peg.2524"/>
<feature type="binding site" evidence="15">
    <location>
        <begin position="141"/>
        <end position="146"/>
    </location>
    <ligand>
        <name>S-adenosyl-L-methionine</name>
        <dbReference type="ChEBI" id="CHEBI:59789"/>
    </ligand>
</feature>
<keyword evidence="8 15" id="KW-0489">Methyltransferase</keyword>
<dbReference type="SUPFAM" id="SSF75217">
    <property type="entry name" value="alpha/beta knot"/>
    <property type="match status" value="1"/>
</dbReference>
<evidence type="ECO:0000256" key="10">
    <source>
        <dbReference type="ARBA" id="ARBA00022691"/>
    </source>
</evidence>
<dbReference type="InterPro" id="IPR016181">
    <property type="entry name" value="Acyl_CoA_acyltransferase"/>
</dbReference>
<comment type="similarity">
    <text evidence="3 15">Belongs to the RNA methyltransferase TrmD family.</text>
</comment>
<dbReference type="GO" id="GO:0052906">
    <property type="term" value="F:tRNA (guanine(37)-N1)-methyltransferase activity"/>
    <property type="evidence" value="ECO:0007669"/>
    <property type="project" value="UniProtKB-UniRule"/>
</dbReference>
<evidence type="ECO:0000256" key="9">
    <source>
        <dbReference type="ARBA" id="ARBA00022679"/>
    </source>
</evidence>
<feature type="domain" description="N-acetyltransferase" evidence="16">
    <location>
        <begin position="241"/>
        <end position="391"/>
    </location>
</feature>
<evidence type="ECO:0000256" key="12">
    <source>
        <dbReference type="ARBA" id="ARBA00029736"/>
    </source>
</evidence>
<keyword evidence="7 15" id="KW-0963">Cytoplasm</keyword>
<keyword evidence="10 15" id="KW-0949">S-adenosyl-L-methionine</keyword>
<organism evidence="17 18">
    <name type="scientific">Nocardioides dokdonensis FR1436</name>
    <dbReference type="NCBI Taxonomy" id="1300347"/>
    <lineage>
        <taxon>Bacteria</taxon>
        <taxon>Bacillati</taxon>
        <taxon>Actinomycetota</taxon>
        <taxon>Actinomycetes</taxon>
        <taxon>Propionibacteriales</taxon>
        <taxon>Nocardioidaceae</taxon>
        <taxon>Nocardioides</taxon>
    </lineage>
</organism>
<dbReference type="Gene3D" id="3.40.1280.10">
    <property type="match status" value="1"/>
</dbReference>
<dbReference type="Proteomes" id="UP000077868">
    <property type="component" value="Chromosome"/>
</dbReference>
<dbReference type="GO" id="GO:0016747">
    <property type="term" value="F:acyltransferase activity, transferring groups other than amino-acyl groups"/>
    <property type="evidence" value="ECO:0007669"/>
    <property type="project" value="InterPro"/>
</dbReference>
<dbReference type="InterPro" id="IPR000182">
    <property type="entry name" value="GNAT_dom"/>
</dbReference>
<dbReference type="KEGG" id="ndk:I601_2531"/>
<dbReference type="NCBIfam" id="TIGR00088">
    <property type="entry name" value="trmD"/>
    <property type="match status" value="1"/>
</dbReference>
<keyword evidence="11 15" id="KW-0819">tRNA processing</keyword>
<dbReference type="Gene3D" id="1.10.1270.20">
    <property type="entry name" value="tRNA(m1g37)methyltransferase, domain 2"/>
    <property type="match status" value="1"/>
</dbReference>
<feature type="binding site" evidence="15">
    <location>
        <position position="114"/>
    </location>
    <ligand>
        <name>S-adenosyl-L-methionine</name>
        <dbReference type="ChEBI" id="CHEBI:59789"/>
    </ligand>
</feature>
<dbReference type="CDD" id="cd18080">
    <property type="entry name" value="TrmD-like"/>
    <property type="match status" value="1"/>
</dbReference>
<comment type="catalytic activity">
    <reaction evidence="14 15">
        <text>guanosine(37) in tRNA + S-adenosyl-L-methionine = N(1)-methylguanosine(37) in tRNA + S-adenosyl-L-homocysteine + H(+)</text>
        <dbReference type="Rhea" id="RHEA:36899"/>
        <dbReference type="Rhea" id="RHEA-COMP:10145"/>
        <dbReference type="Rhea" id="RHEA-COMP:10147"/>
        <dbReference type="ChEBI" id="CHEBI:15378"/>
        <dbReference type="ChEBI" id="CHEBI:57856"/>
        <dbReference type="ChEBI" id="CHEBI:59789"/>
        <dbReference type="ChEBI" id="CHEBI:73542"/>
        <dbReference type="ChEBI" id="CHEBI:74269"/>
        <dbReference type="EC" id="2.1.1.228"/>
    </reaction>
</comment>
<dbReference type="Pfam" id="PF01746">
    <property type="entry name" value="tRNA_m1G_MT"/>
    <property type="match status" value="1"/>
</dbReference>
<dbReference type="FunFam" id="3.40.1280.10:FF:000001">
    <property type="entry name" value="tRNA (guanine-N(1)-)-methyltransferase"/>
    <property type="match status" value="1"/>
</dbReference>
<evidence type="ECO:0000256" key="14">
    <source>
        <dbReference type="ARBA" id="ARBA00047783"/>
    </source>
</evidence>
<accession>A0A1A9GKS7</accession>
<dbReference type="GO" id="GO:0002939">
    <property type="term" value="P:tRNA N1-guanine methylation"/>
    <property type="evidence" value="ECO:0007669"/>
    <property type="project" value="TreeGrafter"/>
</dbReference>
<dbReference type="InterPro" id="IPR023148">
    <property type="entry name" value="tRNA_m1G_MeTrfase_C_sf"/>
</dbReference>
<evidence type="ECO:0000256" key="2">
    <source>
        <dbReference type="ARBA" id="ARBA00004496"/>
    </source>
</evidence>
<comment type="function">
    <text evidence="1 15">Specifically methylates guanosine-37 in various tRNAs.</text>
</comment>
<dbReference type="SUPFAM" id="SSF55729">
    <property type="entry name" value="Acyl-CoA N-acyltransferases (Nat)"/>
    <property type="match status" value="1"/>
</dbReference>
<dbReference type="EMBL" id="CP015079">
    <property type="protein sequence ID" value="ANH38947.1"/>
    <property type="molecule type" value="Genomic_DNA"/>
</dbReference>
<dbReference type="STRING" id="1300347.I601_2531"/>
<dbReference type="InterPro" id="IPR029026">
    <property type="entry name" value="tRNA_m1G_MTases_N"/>
</dbReference>
<dbReference type="Pfam" id="PF00583">
    <property type="entry name" value="Acetyltransf_1"/>
    <property type="match status" value="1"/>
</dbReference>
<dbReference type="CDD" id="cd04301">
    <property type="entry name" value="NAT_SF"/>
    <property type="match status" value="1"/>
</dbReference>
<evidence type="ECO:0000256" key="3">
    <source>
        <dbReference type="ARBA" id="ARBA00007630"/>
    </source>
</evidence>
<dbReference type="InterPro" id="IPR016009">
    <property type="entry name" value="tRNA_MeTrfase_TRMD/TRM10"/>
</dbReference>
<dbReference type="AlphaFoldDB" id="A0A1A9GKS7"/>
<evidence type="ECO:0000256" key="11">
    <source>
        <dbReference type="ARBA" id="ARBA00022694"/>
    </source>
</evidence>
<name>A0A1A9GKS7_9ACTN</name>
<evidence type="ECO:0000256" key="6">
    <source>
        <dbReference type="ARBA" id="ARBA00014679"/>
    </source>
</evidence>
<dbReference type="Gene3D" id="3.40.630.30">
    <property type="match status" value="1"/>
</dbReference>
<evidence type="ECO:0000256" key="1">
    <source>
        <dbReference type="ARBA" id="ARBA00002634"/>
    </source>
</evidence>
<dbReference type="GO" id="GO:0005829">
    <property type="term" value="C:cytosol"/>
    <property type="evidence" value="ECO:0007669"/>
    <property type="project" value="TreeGrafter"/>
</dbReference>
<dbReference type="OrthoDB" id="9807416at2"/>
<comment type="subcellular location">
    <subcellularLocation>
        <location evidence="2 15">Cytoplasm</location>
    </subcellularLocation>
</comment>
<reference evidence="17 18" key="1">
    <citation type="submission" date="2016-03" db="EMBL/GenBank/DDBJ databases">
        <title>Complete genome sequence of a soil Actinobacterium, Nocardioides dokdonensis FR1436.</title>
        <authorList>
            <person name="Kwon S.-K."/>
            <person name="Kim K."/>
            <person name="Kim J.F."/>
        </authorList>
    </citation>
    <scope>NUCLEOTIDE SEQUENCE [LARGE SCALE GENOMIC DNA]</scope>
    <source>
        <strain evidence="17 18">FR1436</strain>
    </source>
</reference>
<dbReference type="PANTHER" id="PTHR46417:SF1">
    <property type="entry name" value="TRNA (GUANINE-N(1)-)-METHYLTRANSFERASE"/>
    <property type="match status" value="1"/>
</dbReference>
<proteinExistence type="inferred from homology"/>
<sequence length="395" mass="43081">MRLDYLTIFPDYLAPLGLSLPGRAATRGLVEMHVHDLRDWTHDRHRTVDDTPYGGGAGMVMRPEPWGEALDDLLGPSVGGGAATVVVPSPAGRPLTQALARELATRSRLLFACGRYEGIDQRVIDHARSRPDVEEVVEISLGDYVLNGGEVAALAVTEAVVRLLPGFMGNAASLEEESHEQGLLEYPVYTKPATWRDHEVPPVLLSGNHAAIAAWRHEQAVQRTAERRPDLLHPSHAAGQWQVVPAVPSDAAELHVLTLACWVEEALVHDDLTIPPLQEGVEDAVAALTEWDTYVVRAGGRLVGSVRGRLEGTTWQIGRLMVAPDLRGRGLGRVLLEHAERVAPPAASTYLLHTGKGSETNLRRYKRAGYRIREVLDGPSGPAVLTKQRRRTARG</sequence>
<evidence type="ECO:0000313" key="18">
    <source>
        <dbReference type="Proteomes" id="UP000077868"/>
    </source>
</evidence>
<dbReference type="NCBIfam" id="NF000648">
    <property type="entry name" value="PRK00026.1"/>
    <property type="match status" value="1"/>
</dbReference>